<dbReference type="InterPro" id="IPR011990">
    <property type="entry name" value="TPR-like_helical_dom_sf"/>
</dbReference>
<protein>
    <submittedName>
        <fullName evidence="2">Uncharacterized protein</fullName>
    </submittedName>
</protein>
<evidence type="ECO:0000313" key="2">
    <source>
        <dbReference type="EMBL" id="GED21300.1"/>
    </source>
</evidence>
<dbReference type="InterPro" id="IPR031823">
    <property type="entry name" value="TatT"/>
</dbReference>
<dbReference type="RefSeq" id="WP_141317318.1">
    <property type="nucleotide sequence ID" value="NZ_BJOC01000006.1"/>
</dbReference>
<sequence length="210" mass="22907">MRQRLWPAVAICFCLGMSSLAHAWQEEVFAQTRRWENISTSMAASRRADALSALSEEAAALAQANPDVSEVLINQGIILASLARETGGLDALGPAKQARRVLERAIELDPQGRQGSAHVTLGALYARAPGWPVAFGDDETAEAMFQRALELQPHGIAAHYYYAVFLADEGRDAQALEHARQAREGEARASVTAWDETLRERAAVLVDELK</sequence>
<dbReference type="AlphaFoldDB" id="A0A4Y4F102"/>
<evidence type="ECO:0000313" key="3">
    <source>
        <dbReference type="Proteomes" id="UP000319812"/>
    </source>
</evidence>
<gene>
    <name evidence="2" type="ORF">HHA01_02770</name>
</gene>
<dbReference type="Proteomes" id="UP000319812">
    <property type="component" value="Unassembled WGS sequence"/>
</dbReference>
<keyword evidence="3" id="KW-1185">Reference proteome</keyword>
<feature type="chain" id="PRO_5021282499" evidence="1">
    <location>
        <begin position="24"/>
        <end position="210"/>
    </location>
</feature>
<dbReference type="OrthoDB" id="9812424at2"/>
<reference evidence="2 3" key="1">
    <citation type="submission" date="2019-06" db="EMBL/GenBank/DDBJ databases">
        <title>Whole genome shotgun sequence of Halomonas halmophila NBRC 15537.</title>
        <authorList>
            <person name="Hosoyama A."/>
            <person name="Uohara A."/>
            <person name="Ohji S."/>
            <person name="Ichikawa N."/>
        </authorList>
    </citation>
    <scope>NUCLEOTIDE SEQUENCE [LARGE SCALE GENOMIC DNA]</scope>
    <source>
        <strain evidence="2 3">NBRC 15537</strain>
    </source>
</reference>
<feature type="signal peptide" evidence="1">
    <location>
        <begin position="1"/>
        <end position="23"/>
    </location>
</feature>
<proteinExistence type="predicted"/>
<comment type="caution">
    <text evidence="2">The sequence shown here is derived from an EMBL/GenBank/DDBJ whole genome shotgun (WGS) entry which is preliminary data.</text>
</comment>
<name>A0A4Y4F102_9GAMM</name>
<dbReference type="SUPFAM" id="SSF48452">
    <property type="entry name" value="TPR-like"/>
    <property type="match status" value="1"/>
</dbReference>
<dbReference type="Pfam" id="PF16811">
    <property type="entry name" value="TAtT"/>
    <property type="match status" value="1"/>
</dbReference>
<organism evidence="2 3">
    <name type="scientific">Halomonas halmophila</name>
    <dbReference type="NCBI Taxonomy" id="252"/>
    <lineage>
        <taxon>Bacteria</taxon>
        <taxon>Pseudomonadati</taxon>
        <taxon>Pseudomonadota</taxon>
        <taxon>Gammaproteobacteria</taxon>
        <taxon>Oceanospirillales</taxon>
        <taxon>Halomonadaceae</taxon>
        <taxon>Halomonas</taxon>
    </lineage>
</organism>
<keyword evidence="1" id="KW-0732">Signal</keyword>
<dbReference type="EMBL" id="BJOC01000006">
    <property type="protein sequence ID" value="GED21300.1"/>
    <property type="molecule type" value="Genomic_DNA"/>
</dbReference>
<dbReference type="Gene3D" id="1.25.40.10">
    <property type="entry name" value="Tetratricopeptide repeat domain"/>
    <property type="match status" value="1"/>
</dbReference>
<evidence type="ECO:0000256" key="1">
    <source>
        <dbReference type="SAM" id="SignalP"/>
    </source>
</evidence>
<accession>A0A4Y4F102</accession>